<evidence type="ECO:0000256" key="3">
    <source>
        <dbReference type="ARBA" id="ARBA00022679"/>
    </source>
</evidence>
<dbReference type="PROSITE" id="PS51826">
    <property type="entry name" value="PSBD"/>
    <property type="match status" value="1"/>
</dbReference>
<dbReference type="Gene3D" id="3.30.559.10">
    <property type="entry name" value="Chloramphenicol acetyltransferase-like domain"/>
    <property type="match status" value="1"/>
</dbReference>
<dbReference type="EMBL" id="JAHESE010000008">
    <property type="protein sequence ID" value="MBT1708784.1"/>
    <property type="molecule type" value="Genomic_DNA"/>
</dbReference>
<dbReference type="Gene3D" id="2.40.50.100">
    <property type="match status" value="2"/>
</dbReference>
<sequence length="546" mass="57526">MAEIVRMPKMSDTMTEGVVAKWHKKVGDTVKSGELMAEIETDKATMDYESFNNGTVLYLGVQEGQAVKVNDVLAIVGNKGEDYSALLSGASNAAASGGGQASAPAAAEAPKAAAAPAAKVDTSGIKAEIVRMPKMSDTMTDGVIASWSKKVGDSVKSGELLAEIETDKATMEYESYNTGTLLYIGADAGKAVPVNGVLAIIGEKGADWETLLKAEQAGASGGAAPAAPAAEQKTAAAPTAPAAEEVSADHGANGRIKASPLAKKMAKDKGYDIAKIQGSGDHGRITRRDVEDYKPSAAPAPAKSGDKAAAPVVLPRVVGEESFEELPVSQMRKTIAKRLSDSLFTAPHFYLTMEINMDKAIEARKSINEISPVKVSFNDMVIKAAAAALRQHPDVNSSWRGDKIRRNHHIHIGVAVAVKDGLLVPVIRFADNKSLSHIGTEVKELAQKAHDKKLQPSEWEGSTFTISNLGMFGIDEFTAIINTPDACIMAVGGIKETAIVKNGQLVIGNIMKVTLSCDHRVVDGAVGSAYLKTFKGLLEDPVRILI</sequence>
<organism evidence="12 13">
    <name type="scientific">Dawidia cretensis</name>
    <dbReference type="NCBI Taxonomy" id="2782350"/>
    <lineage>
        <taxon>Bacteria</taxon>
        <taxon>Pseudomonadati</taxon>
        <taxon>Bacteroidota</taxon>
        <taxon>Cytophagia</taxon>
        <taxon>Cytophagales</taxon>
        <taxon>Chryseotaleaceae</taxon>
        <taxon>Dawidia</taxon>
    </lineage>
</organism>
<dbReference type="SUPFAM" id="SSF47005">
    <property type="entry name" value="Peripheral subunit-binding domain of 2-oxo acid dehydrogenase complex"/>
    <property type="match status" value="1"/>
</dbReference>
<dbReference type="InterPro" id="IPR023213">
    <property type="entry name" value="CAT-like_dom_sf"/>
</dbReference>
<comment type="catalytic activity">
    <reaction evidence="7 8">
        <text>N(6)-[(R)-dihydrolipoyl]-L-lysyl-[protein] + acetyl-CoA = N(6)-[(R)-S(8)-acetyldihydrolipoyl]-L-lysyl-[protein] + CoA</text>
        <dbReference type="Rhea" id="RHEA:17017"/>
        <dbReference type="Rhea" id="RHEA-COMP:10475"/>
        <dbReference type="Rhea" id="RHEA-COMP:10478"/>
        <dbReference type="ChEBI" id="CHEBI:57287"/>
        <dbReference type="ChEBI" id="CHEBI:57288"/>
        <dbReference type="ChEBI" id="CHEBI:83100"/>
        <dbReference type="ChEBI" id="CHEBI:83111"/>
        <dbReference type="EC" id="2.3.1.12"/>
    </reaction>
</comment>
<dbReference type="GO" id="GO:0045254">
    <property type="term" value="C:pyruvate dehydrogenase complex"/>
    <property type="evidence" value="ECO:0007669"/>
    <property type="project" value="UniProtKB-UniRule"/>
</dbReference>
<comment type="cofactor">
    <cofactor evidence="8">
        <name>(R)-lipoate</name>
        <dbReference type="ChEBI" id="CHEBI:83088"/>
    </cofactor>
    <text evidence="8">Binds 2 lipoyl cofactors covalently.</text>
</comment>
<keyword evidence="5 8" id="KW-0012">Acyltransferase</keyword>
<comment type="subunit">
    <text evidence="2">Forms a 24-polypeptide structural core with octahedral symmetry.</text>
</comment>
<evidence type="ECO:0000313" key="12">
    <source>
        <dbReference type="EMBL" id="MBT1708784.1"/>
    </source>
</evidence>
<dbReference type="Pfam" id="PF02817">
    <property type="entry name" value="E3_binding"/>
    <property type="match status" value="1"/>
</dbReference>
<keyword evidence="4 8" id="KW-0450">Lipoyl</keyword>
<dbReference type="NCBIfam" id="TIGR01349">
    <property type="entry name" value="PDHac_trf_mito"/>
    <property type="match status" value="1"/>
</dbReference>
<accession>A0AAP2DZQ4</accession>
<dbReference type="GO" id="GO:0006086">
    <property type="term" value="P:pyruvate decarboxylation to acetyl-CoA"/>
    <property type="evidence" value="ECO:0007669"/>
    <property type="project" value="InterPro"/>
</dbReference>
<keyword evidence="12" id="KW-0670">Pyruvate</keyword>
<evidence type="ECO:0000313" key="13">
    <source>
        <dbReference type="Proteomes" id="UP001319080"/>
    </source>
</evidence>
<evidence type="ECO:0000256" key="6">
    <source>
        <dbReference type="ARBA" id="ARBA00025211"/>
    </source>
</evidence>
<dbReference type="Pfam" id="PF00364">
    <property type="entry name" value="Biotin_lipoyl"/>
    <property type="match status" value="2"/>
</dbReference>
<dbReference type="SUPFAM" id="SSF52777">
    <property type="entry name" value="CoA-dependent acyltransferases"/>
    <property type="match status" value="1"/>
</dbReference>
<gene>
    <name evidence="12" type="ORF">KK062_11145</name>
</gene>
<dbReference type="InterPro" id="IPR036625">
    <property type="entry name" value="E3-bd_dom_sf"/>
</dbReference>
<dbReference type="PANTHER" id="PTHR23151">
    <property type="entry name" value="DIHYDROLIPOAMIDE ACETYL/SUCCINYL-TRANSFERASE-RELATED"/>
    <property type="match status" value="1"/>
</dbReference>
<feature type="domain" description="Lipoyl-binding" evidence="10">
    <location>
        <begin position="127"/>
        <end position="202"/>
    </location>
</feature>
<feature type="domain" description="Peripheral subunit-binding (PSBD)" evidence="11">
    <location>
        <begin position="257"/>
        <end position="294"/>
    </location>
</feature>
<evidence type="ECO:0000256" key="1">
    <source>
        <dbReference type="ARBA" id="ARBA00007317"/>
    </source>
</evidence>
<dbReference type="GO" id="GO:0004742">
    <property type="term" value="F:dihydrolipoyllysine-residue acetyltransferase activity"/>
    <property type="evidence" value="ECO:0007669"/>
    <property type="project" value="UniProtKB-UniRule"/>
</dbReference>
<dbReference type="InterPro" id="IPR000089">
    <property type="entry name" value="Biotin_lipoyl"/>
</dbReference>
<dbReference type="RefSeq" id="WP_254084376.1">
    <property type="nucleotide sequence ID" value="NZ_JAHESE010000008.1"/>
</dbReference>
<evidence type="ECO:0000259" key="11">
    <source>
        <dbReference type="PROSITE" id="PS51826"/>
    </source>
</evidence>
<feature type="region of interest" description="Disordered" evidence="9">
    <location>
        <begin position="221"/>
        <end position="255"/>
    </location>
</feature>
<dbReference type="SUPFAM" id="SSF51230">
    <property type="entry name" value="Single hybrid motif"/>
    <property type="match status" value="2"/>
</dbReference>
<evidence type="ECO:0000256" key="8">
    <source>
        <dbReference type="RuleBase" id="RU361137"/>
    </source>
</evidence>
<dbReference type="PANTHER" id="PTHR23151:SF90">
    <property type="entry name" value="DIHYDROLIPOYLLYSINE-RESIDUE ACETYLTRANSFERASE COMPONENT OF PYRUVATE DEHYDROGENASE COMPLEX, MITOCHONDRIAL-RELATED"/>
    <property type="match status" value="1"/>
</dbReference>
<dbReference type="InterPro" id="IPR045257">
    <property type="entry name" value="E2/Pdx1"/>
</dbReference>
<evidence type="ECO:0000256" key="2">
    <source>
        <dbReference type="ARBA" id="ARBA00011484"/>
    </source>
</evidence>
<keyword evidence="13" id="KW-1185">Reference proteome</keyword>
<evidence type="ECO:0000256" key="9">
    <source>
        <dbReference type="SAM" id="MobiDB-lite"/>
    </source>
</evidence>
<proteinExistence type="inferred from homology"/>
<dbReference type="InterPro" id="IPR001078">
    <property type="entry name" value="2-oxoacid_DH_actylTfrase"/>
</dbReference>
<dbReference type="EC" id="2.3.1.12" evidence="8"/>
<evidence type="ECO:0000256" key="4">
    <source>
        <dbReference type="ARBA" id="ARBA00022823"/>
    </source>
</evidence>
<evidence type="ECO:0000256" key="5">
    <source>
        <dbReference type="ARBA" id="ARBA00023315"/>
    </source>
</evidence>
<feature type="compositionally biased region" description="Low complexity" evidence="9">
    <location>
        <begin position="221"/>
        <end position="245"/>
    </location>
</feature>
<dbReference type="CDD" id="cd06849">
    <property type="entry name" value="lipoyl_domain"/>
    <property type="match status" value="2"/>
</dbReference>
<keyword evidence="3 8" id="KW-0808">Transferase</keyword>
<comment type="function">
    <text evidence="6">The pyruvate dehydrogenase complex catalyzes the overall conversion of pyruvate to acetyl-CoA and CO(2). It contains multiple copies of three enzymatic components: pyruvate dehydrogenase (E1), dihydrolipoamide acetyltransferase (E2) and lipoamide dehydrogenase (E3).</text>
</comment>
<dbReference type="PROSITE" id="PS50968">
    <property type="entry name" value="BIOTINYL_LIPOYL"/>
    <property type="match status" value="2"/>
</dbReference>
<dbReference type="InterPro" id="IPR004167">
    <property type="entry name" value="PSBD"/>
</dbReference>
<dbReference type="Pfam" id="PF00198">
    <property type="entry name" value="2-oxoacid_dh"/>
    <property type="match status" value="1"/>
</dbReference>
<evidence type="ECO:0000256" key="7">
    <source>
        <dbReference type="ARBA" id="ARBA00048370"/>
    </source>
</evidence>
<evidence type="ECO:0000259" key="10">
    <source>
        <dbReference type="PROSITE" id="PS50968"/>
    </source>
</evidence>
<feature type="domain" description="Lipoyl-binding" evidence="10">
    <location>
        <begin position="2"/>
        <end position="77"/>
    </location>
</feature>
<dbReference type="Proteomes" id="UP001319080">
    <property type="component" value="Unassembled WGS sequence"/>
</dbReference>
<comment type="similarity">
    <text evidence="1 8">Belongs to the 2-oxoacid dehydrogenase family.</text>
</comment>
<dbReference type="InterPro" id="IPR011053">
    <property type="entry name" value="Single_hybrid_motif"/>
</dbReference>
<dbReference type="Gene3D" id="4.10.320.10">
    <property type="entry name" value="E3-binding domain"/>
    <property type="match status" value="1"/>
</dbReference>
<name>A0AAP2DZQ4_9BACT</name>
<dbReference type="InterPro" id="IPR006257">
    <property type="entry name" value="LAT1"/>
</dbReference>
<comment type="caution">
    <text evidence="12">The sequence shown here is derived from an EMBL/GenBank/DDBJ whole genome shotgun (WGS) entry which is preliminary data.</text>
</comment>
<protein>
    <recommendedName>
        <fullName evidence="8">Acetyltransferase component of pyruvate dehydrogenase complex</fullName>
        <ecNumber evidence="8">2.3.1.12</ecNumber>
    </recommendedName>
</protein>
<dbReference type="AlphaFoldDB" id="A0AAP2DZQ4"/>
<reference evidence="12 13" key="1">
    <citation type="submission" date="2021-05" db="EMBL/GenBank/DDBJ databases">
        <title>A Polyphasic approach of four new species of the genus Ohtaekwangia: Ohtaekwangia histidinii sp. nov., Ohtaekwangia cretensis sp. nov., Ohtaekwangia indiensis sp. nov., Ohtaekwangia reichenbachii sp. nov. from diverse environment.</title>
        <authorList>
            <person name="Octaviana S."/>
        </authorList>
    </citation>
    <scope>NUCLEOTIDE SEQUENCE [LARGE SCALE GENOMIC DNA]</scope>
    <source>
        <strain evidence="12 13">PWU5</strain>
    </source>
</reference>